<evidence type="ECO:0000313" key="6">
    <source>
        <dbReference type="EMBL" id="VUW96690.1"/>
    </source>
</evidence>
<organism evidence="6 7">
    <name type="scientific">Streptococcus constellatus</name>
    <dbReference type="NCBI Taxonomy" id="76860"/>
    <lineage>
        <taxon>Bacteria</taxon>
        <taxon>Bacillati</taxon>
        <taxon>Bacillota</taxon>
        <taxon>Bacilli</taxon>
        <taxon>Lactobacillales</taxon>
        <taxon>Streptococcaceae</taxon>
        <taxon>Streptococcus</taxon>
        <taxon>Streptococcus anginosus group</taxon>
    </lineage>
</organism>
<dbReference type="SUPFAM" id="SSF46785">
    <property type="entry name" value="Winged helix' DNA-binding domain"/>
    <property type="match status" value="1"/>
</dbReference>
<dbReference type="InterPro" id="IPR036390">
    <property type="entry name" value="WH_DNA-bd_sf"/>
</dbReference>
<dbReference type="AlphaFoldDB" id="A0A564SQJ4"/>
<dbReference type="PROSITE" id="PS50931">
    <property type="entry name" value="HTH_LYSR"/>
    <property type="match status" value="1"/>
</dbReference>
<sequence length="294" mass="34420">MNFKQLSYFQDIIRTGSFTEAAEENFISQSPMSQQMKSLEEELGVTLFERKNRGFHLTRAGKFFYQKSQHLLEDYHDLVADTQLLTGEQPVSMRIGVLWGMSESVFPQILAEFKERFPSVQLEITVGSHEEIGLALRQQKLDVTISDQRKAFSENYANIPLTSFPLYIRTGQDHPLLQSTSVRLNDLQAYPALLLAIKGQERLESDYYRDNLGFKSEFHFVFSHEEAALQLMVSHAYFPFKKMYEKPASLPYCELPLLNDDKQPIERDYFLFYHLEHAHPYIEDFLDIARKYFR</sequence>
<dbReference type="Pfam" id="PF00126">
    <property type="entry name" value="HTH_1"/>
    <property type="match status" value="1"/>
</dbReference>
<evidence type="ECO:0000256" key="2">
    <source>
        <dbReference type="ARBA" id="ARBA00023015"/>
    </source>
</evidence>
<dbReference type="GO" id="GO:0003677">
    <property type="term" value="F:DNA binding"/>
    <property type="evidence" value="ECO:0007669"/>
    <property type="project" value="UniProtKB-KW"/>
</dbReference>
<name>A0A564SQJ4_STRCV</name>
<comment type="similarity">
    <text evidence="1">Belongs to the LysR transcriptional regulatory family.</text>
</comment>
<dbReference type="FunFam" id="1.10.10.10:FF:000001">
    <property type="entry name" value="LysR family transcriptional regulator"/>
    <property type="match status" value="1"/>
</dbReference>
<dbReference type="Proteomes" id="UP000385544">
    <property type="component" value="Unassembled WGS sequence"/>
</dbReference>
<dbReference type="SUPFAM" id="SSF53850">
    <property type="entry name" value="Periplasmic binding protein-like II"/>
    <property type="match status" value="1"/>
</dbReference>
<evidence type="ECO:0000256" key="4">
    <source>
        <dbReference type="ARBA" id="ARBA00023163"/>
    </source>
</evidence>
<dbReference type="GO" id="GO:0003700">
    <property type="term" value="F:DNA-binding transcription factor activity"/>
    <property type="evidence" value="ECO:0007669"/>
    <property type="project" value="InterPro"/>
</dbReference>
<reference evidence="6 7" key="1">
    <citation type="submission" date="2019-07" db="EMBL/GenBank/DDBJ databases">
        <authorList>
            <person name="Hibberd C M."/>
            <person name="Gehrig L. J."/>
            <person name="Chang H.-W."/>
            <person name="Venkatesh S."/>
        </authorList>
    </citation>
    <scope>NUCLEOTIDE SEQUENCE [LARGE SCALE GENOMIC DNA]</scope>
    <source>
        <strain evidence="6">Streptococcus_constellatus_SS_Bg39</strain>
    </source>
</reference>
<dbReference type="Pfam" id="PF03466">
    <property type="entry name" value="LysR_substrate"/>
    <property type="match status" value="1"/>
</dbReference>
<keyword evidence="4" id="KW-0804">Transcription</keyword>
<dbReference type="CDD" id="cd05466">
    <property type="entry name" value="PBP2_LTTR_substrate"/>
    <property type="match status" value="1"/>
</dbReference>
<dbReference type="RefSeq" id="WP_144208374.1">
    <property type="nucleotide sequence ID" value="NZ_CABHMZ010000007.1"/>
</dbReference>
<dbReference type="InterPro" id="IPR005119">
    <property type="entry name" value="LysR_subst-bd"/>
</dbReference>
<dbReference type="PANTHER" id="PTHR30419:SF25">
    <property type="entry name" value="HTH-TYPE TRANSCRIPTIONAL REGULATOR YTLI"/>
    <property type="match status" value="1"/>
</dbReference>
<dbReference type="InterPro" id="IPR050950">
    <property type="entry name" value="HTH-type_LysR_regulators"/>
</dbReference>
<gene>
    <name evidence="6" type="primary">cynR</name>
    <name evidence="6" type="ORF">SCSS39_00720</name>
</gene>
<dbReference type="Gene3D" id="1.10.10.10">
    <property type="entry name" value="Winged helix-like DNA-binding domain superfamily/Winged helix DNA-binding domain"/>
    <property type="match status" value="1"/>
</dbReference>
<evidence type="ECO:0000313" key="7">
    <source>
        <dbReference type="Proteomes" id="UP000385544"/>
    </source>
</evidence>
<evidence type="ECO:0000259" key="5">
    <source>
        <dbReference type="PROSITE" id="PS50931"/>
    </source>
</evidence>
<proteinExistence type="inferred from homology"/>
<dbReference type="InterPro" id="IPR000847">
    <property type="entry name" value="LysR_HTH_N"/>
</dbReference>
<dbReference type="OrthoDB" id="9803735at2"/>
<dbReference type="EMBL" id="CABHMZ010000007">
    <property type="protein sequence ID" value="VUW96690.1"/>
    <property type="molecule type" value="Genomic_DNA"/>
</dbReference>
<evidence type="ECO:0000256" key="3">
    <source>
        <dbReference type="ARBA" id="ARBA00023125"/>
    </source>
</evidence>
<keyword evidence="2" id="KW-0805">Transcription regulation</keyword>
<feature type="domain" description="HTH lysR-type" evidence="5">
    <location>
        <begin position="1"/>
        <end position="58"/>
    </location>
</feature>
<dbReference type="PRINTS" id="PR00039">
    <property type="entry name" value="HTHLYSR"/>
</dbReference>
<protein>
    <submittedName>
        <fullName evidence="6">HTH-type transcriptional regulator CynR</fullName>
    </submittedName>
</protein>
<dbReference type="InterPro" id="IPR036388">
    <property type="entry name" value="WH-like_DNA-bd_sf"/>
</dbReference>
<keyword evidence="3" id="KW-0238">DNA-binding</keyword>
<evidence type="ECO:0000256" key="1">
    <source>
        <dbReference type="ARBA" id="ARBA00009437"/>
    </source>
</evidence>
<dbReference type="GO" id="GO:0005829">
    <property type="term" value="C:cytosol"/>
    <property type="evidence" value="ECO:0007669"/>
    <property type="project" value="TreeGrafter"/>
</dbReference>
<dbReference type="PANTHER" id="PTHR30419">
    <property type="entry name" value="HTH-TYPE TRANSCRIPTIONAL REGULATOR YBHD"/>
    <property type="match status" value="1"/>
</dbReference>
<dbReference type="Gene3D" id="3.40.190.290">
    <property type="match status" value="1"/>
</dbReference>
<accession>A0A564SQJ4</accession>